<evidence type="ECO:0008006" key="2">
    <source>
        <dbReference type="Google" id="ProtNLM"/>
    </source>
</evidence>
<dbReference type="Gene3D" id="3.10.129.10">
    <property type="entry name" value="Hotdog Thioesterase"/>
    <property type="match status" value="1"/>
</dbReference>
<dbReference type="GO" id="GO:0005739">
    <property type="term" value="C:mitochondrion"/>
    <property type="evidence" value="ECO:0007669"/>
    <property type="project" value="TreeGrafter"/>
</dbReference>
<dbReference type="AlphaFoldDB" id="A0A022W1W0"/>
<dbReference type="GO" id="GO:0019171">
    <property type="term" value="F:(3R)-hydroxyacyl-[acyl-carrier-protein] dehydratase activity"/>
    <property type="evidence" value="ECO:0007669"/>
    <property type="project" value="TreeGrafter"/>
</dbReference>
<organism evidence="1">
    <name type="scientific">Trichophyton rubrum CBS 288.86</name>
    <dbReference type="NCBI Taxonomy" id="1215330"/>
    <lineage>
        <taxon>Eukaryota</taxon>
        <taxon>Fungi</taxon>
        <taxon>Dikarya</taxon>
        <taxon>Ascomycota</taxon>
        <taxon>Pezizomycotina</taxon>
        <taxon>Eurotiomycetes</taxon>
        <taxon>Eurotiomycetidae</taxon>
        <taxon>Onygenales</taxon>
        <taxon>Arthrodermataceae</taxon>
        <taxon>Trichophyton</taxon>
    </lineage>
</organism>
<sequence>MAQLARICLGPRLTSFLQRRALATAPALSNIEGELVRRRLPLIYDYLSPQPSHLLSLSLDSLNVSTPGSSASSESQWRLPSVTRPAPMPRGHHLIYFPPQVPSSELLPDGCDELHSPGQPYNRRMWAGGSVRFFGDGGPLLNGQRAVCVEGIREVNIKGKEGKEKIFVGIERRVAAVDEHESDDAVRSRVWTQFEEEQGVSMVIERRNLVFMRDRTSGEIEAAKSTADTPLRRIMKIPATAEFSQTIIPSKSLLFRYSALTFNAHAIHLDRDYARNIEGYNDLLVHGPLTLTIMLSTFQKHAATLGQVVSTIEYRNLAPLLVEHEMKVCAARKPNGSTGSWDIWVEDNDGGLAAKGTIKTVPVESDQGIVS</sequence>
<dbReference type="InterPro" id="IPR052741">
    <property type="entry name" value="Mitochondrial_HTD2"/>
</dbReference>
<dbReference type="SUPFAM" id="SSF54637">
    <property type="entry name" value="Thioesterase/thiol ester dehydrase-isomerase"/>
    <property type="match status" value="1"/>
</dbReference>
<reference evidence="1" key="1">
    <citation type="submission" date="2014-02" db="EMBL/GenBank/DDBJ databases">
        <title>The Genome Sequence of Trichophyton rubrum (morphotype fischeri) CBS 288.86.</title>
        <authorList>
            <consortium name="The Broad Institute Genomics Platform"/>
            <person name="Cuomo C.A."/>
            <person name="White T.C."/>
            <person name="Graser Y."/>
            <person name="Martinez-Rossi N."/>
            <person name="Heitman J."/>
            <person name="Young S.K."/>
            <person name="Zeng Q."/>
            <person name="Gargeya S."/>
            <person name="Abouelleil A."/>
            <person name="Alvarado L."/>
            <person name="Chapman S.B."/>
            <person name="Gainer-Dewar J."/>
            <person name="Goldberg J."/>
            <person name="Griggs A."/>
            <person name="Gujja S."/>
            <person name="Hansen M."/>
            <person name="Howarth C."/>
            <person name="Imamovic A."/>
            <person name="Larimer J."/>
            <person name="Martinez D."/>
            <person name="Murphy C."/>
            <person name="Pearson M.D."/>
            <person name="Persinoti G."/>
            <person name="Poon T."/>
            <person name="Priest M."/>
            <person name="Roberts A.D."/>
            <person name="Saif S."/>
            <person name="Shea T.D."/>
            <person name="Sykes S.N."/>
            <person name="Wortman J."/>
            <person name="Nusbaum C."/>
            <person name="Birren B."/>
        </authorList>
    </citation>
    <scope>NUCLEOTIDE SEQUENCE [LARGE SCALE GENOMIC DNA]</scope>
    <source>
        <strain evidence="1">CBS 288.86</strain>
    </source>
</reference>
<evidence type="ECO:0000313" key="1">
    <source>
        <dbReference type="EMBL" id="EZF52274.1"/>
    </source>
</evidence>
<dbReference type="InterPro" id="IPR029069">
    <property type="entry name" value="HotDog_dom_sf"/>
</dbReference>
<name>A0A022W1W0_TRIRU</name>
<dbReference type="OrthoDB" id="3257538at2759"/>
<dbReference type="PANTHER" id="PTHR28152:SF1">
    <property type="entry name" value="HYDROXYACYL-THIOESTER DEHYDRATASE TYPE 2, MITOCHONDRIAL"/>
    <property type="match status" value="1"/>
</dbReference>
<proteinExistence type="predicted"/>
<accession>A0A022W1W0</accession>
<gene>
    <name evidence="1" type="ORF">H103_04680</name>
</gene>
<dbReference type="HOGENOM" id="CLU_028690_1_0_1"/>
<dbReference type="PANTHER" id="PTHR28152">
    <property type="entry name" value="HYDROXYACYL-THIOESTER DEHYDRATASE TYPE 2, MITOCHONDRIAL"/>
    <property type="match status" value="1"/>
</dbReference>
<dbReference type="Proteomes" id="UP000023758">
    <property type="component" value="Unassembled WGS sequence"/>
</dbReference>
<dbReference type="EMBL" id="KK207855">
    <property type="protein sequence ID" value="EZF52274.1"/>
    <property type="molecule type" value="Genomic_DNA"/>
</dbReference>
<protein>
    <recommendedName>
        <fullName evidence="2">Mesaconyl-C4 CoA hydratase</fullName>
    </recommendedName>
</protein>